<dbReference type="SUPFAM" id="SSF48403">
    <property type="entry name" value="Ankyrin repeat"/>
    <property type="match status" value="1"/>
</dbReference>
<reference evidence="5 6" key="1">
    <citation type="submission" date="2023-09" db="EMBL/GenBank/DDBJ databases">
        <title>Pangenome analysis of Batrachochytrium dendrobatidis and related Chytrids.</title>
        <authorList>
            <person name="Yacoub M.N."/>
            <person name="Stajich J.E."/>
            <person name="James T.Y."/>
        </authorList>
    </citation>
    <scope>NUCLEOTIDE SEQUENCE [LARGE SCALE GENOMIC DNA]</scope>
    <source>
        <strain evidence="5 6">JEL0888</strain>
    </source>
</reference>
<dbReference type="InterPro" id="IPR051569">
    <property type="entry name" value="SHANK"/>
</dbReference>
<dbReference type="Pfam" id="PF16511">
    <property type="entry name" value="FERM_f0"/>
    <property type="match status" value="1"/>
</dbReference>
<evidence type="ECO:0000313" key="5">
    <source>
        <dbReference type="EMBL" id="KAL2916907.1"/>
    </source>
</evidence>
<dbReference type="PANTHER" id="PTHR24135">
    <property type="entry name" value="SH3 AND MULTIPLE ANKYRIN REPEAT DOMAINS PROTEIN"/>
    <property type="match status" value="1"/>
</dbReference>
<evidence type="ECO:0000256" key="3">
    <source>
        <dbReference type="SAM" id="MobiDB-lite"/>
    </source>
</evidence>
<comment type="caution">
    <text evidence="5">The sequence shown here is derived from an EMBL/GenBank/DDBJ whole genome shotgun (WGS) entry which is preliminary data.</text>
</comment>
<feature type="compositionally biased region" description="Low complexity" evidence="3">
    <location>
        <begin position="604"/>
        <end position="619"/>
    </location>
</feature>
<protein>
    <recommendedName>
        <fullName evidence="4">Talin N-terminal F0 domain-containing protein</fullName>
    </recommendedName>
</protein>
<dbReference type="Gene3D" id="1.25.40.20">
    <property type="entry name" value="Ankyrin repeat-containing domain"/>
    <property type="match status" value="2"/>
</dbReference>
<evidence type="ECO:0000259" key="4">
    <source>
        <dbReference type="Pfam" id="PF16511"/>
    </source>
</evidence>
<dbReference type="Gene3D" id="3.10.20.90">
    <property type="entry name" value="Phosphatidylinositol 3-kinase Catalytic Subunit, Chain A, domain 1"/>
    <property type="match status" value="1"/>
</dbReference>
<feature type="coiled-coil region" evidence="2">
    <location>
        <begin position="662"/>
        <end position="689"/>
    </location>
</feature>
<dbReference type="PROSITE" id="PS50297">
    <property type="entry name" value="ANK_REP_REGION"/>
    <property type="match status" value="2"/>
</dbReference>
<keyword evidence="1" id="KW-0040">ANK repeat</keyword>
<dbReference type="InterPro" id="IPR032425">
    <property type="entry name" value="FERM_f0"/>
</dbReference>
<feature type="repeat" description="ANK" evidence="1">
    <location>
        <begin position="303"/>
        <end position="335"/>
    </location>
</feature>
<sequence length="695" mass="74629">MGPRQEGAGASPALGSTSMLNSSGTAGSTIVLRINVPALKLQKALKVNTADTVWGLKKQLIEKFGAEAKDVWNYGIFLHGKEGKQGKFLDERKELSIYGVDTSSQIDFTIKVRLNAETDVKKQKKLFEEVQKGNLDKVQEKSSKTLEPNFWSDGQECPLVAAVMNNDSDMISLLVENGAFLDYRNGDKDGWKTPLHFAAMHNKAQALKTLIGFGAWPNVVDIVGLTPIYYAATSGYSECVLRLLMAKADTEIFDESGKAARELTTIEKHVLTPRWGKAALNNFDCIVAMLIDFGANMHAVNVAGNTSLHVAATRNSKESTKWLLMRGADRERKNKSNKTPLEAAIQANCPDTAEIIQKFTDDQIVPPPPKNIEGDPNAIVSNVLASLAGSIGGEYKPQPFVSSSRTVRNSSQPQTPTSANSHASFLQTQHMSSSPGAQRKTLPSFGDLDMISEGRRSVRKSGSVLPPPPRQRLSVMSNSDNAPTRPLSAHTGSPDSPGGVPTIEHTPSAEATAICATSHPAGSTDSLALPSMLGDTRIHHLSRSGLDLSASVNSLLGHAEMRGIAGQHVQQIRSLGEISSEQAADHGPPEPAPRPRPNSLLGPRSATSTSSSQSLLSSRHASIPPLAAEVAQPPEVLDAIKRLFGSSDAANKPDSRTIVKGVEELEATLVQTLQTLRSLEAENKRLREELGQARA</sequence>
<feature type="repeat" description="ANK" evidence="1">
    <location>
        <begin position="190"/>
        <end position="222"/>
    </location>
</feature>
<evidence type="ECO:0000256" key="1">
    <source>
        <dbReference type="PROSITE-ProRule" id="PRU00023"/>
    </source>
</evidence>
<dbReference type="PANTHER" id="PTHR24135:SF28">
    <property type="entry name" value="LD13733P"/>
    <property type="match status" value="1"/>
</dbReference>
<dbReference type="SUPFAM" id="SSF54236">
    <property type="entry name" value="Ubiquitin-like"/>
    <property type="match status" value="1"/>
</dbReference>
<feature type="domain" description="Talin N-terminal F0" evidence="4">
    <location>
        <begin position="31"/>
        <end position="108"/>
    </location>
</feature>
<feature type="region of interest" description="Disordered" evidence="3">
    <location>
        <begin position="399"/>
        <end position="505"/>
    </location>
</feature>
<dbReference type="SMART" id="SM00248">
    <property type="entry name" value="ANK"/>
    <property type="match status" value="5"/>
</dbReference>
<dbReference type="InterPro" id="IPR029071">
    <property type="entry name" value="Ubiquitin-like_domsf"/>
</dbReference>
<feature type="compositionally biased region" description="Polar residues" evidence="3">
    <location>
        <begin position="400"/>
        <end position="436"/>
    </location>
</feature>
<dbReference type="InterPro" id="IPR036770">
    <property type="entry name" value="Ankyrin_rpt-contain_sf"/>
</dbReference>
<proteinExistence type="predicted"/>
<evidence type="ECO:0000313" key="6">
    <source>
        <dbReference type="Proteomes" id="UP001527925"/>
    </source>
</evidence>
<dbReference type="EMBL" id="JADGIZ020000014">
    <property type="protein sequence ID" value="KAL2916907.1"/>
    <property type="molecule type" value="Genomic_DNA"/>
</dbReference>
<dbReference type="Proteomes" id="UP001527925">
    <property type="component" value="Unassembled WGS sequence"/>
</dbReference>
<dbReference type="InterPro" id="IPR002110">
    <property type="entry name" value="Ankyrin_rpt"/>
</dbReference>
<name>A0ABR4NBP8_9FUNG</name>
<gene>
    <name evidence="5" type="ORF">HK105_203686</name>
</gene>
<keyword evidence="6" id="KW-1185">Reference proteome</keyword>
<accession>A0ABR4NBP8</accession>
<feature type="repeat" description="ANK" evidence="1">
    <location>
        <begin position="223"/>
        <end position="255"/>
    </location>
</feature>
<evidence type="ECO:0000256" key="2">
    <source>
        <dbReference type="SAM" id="Coils"/>
    </source>
</evidence>
<dbReference type="PROSITE" id="PS50088">
    <property type="entry name" value="ANK_REPEAT"/>
    <property type="match status" value="3"/>
</dbReference>
<organism evidence="5 6">
    <name type="scientific">Polyrhizophydium stewartii</name>
    <dbReference type="NCBI Taxonomy" id="2732419"/>
    <lineage>
        <taxon>Eukaryota</taxon>
        <taxon>Fungi</taxon>
        <taxon>Fungi incertae sedis</taxon>
        <taxon>Chytridiomycota</taxon>
        <taxon>Chytridiomycota incertae sedis</taxon>
        <taxon>Chytridiomycetes</taxon>
        <taxon>Rhizophydiales</taxon>
        <taxon>Rhizophydiales incertae sedis</taxon>
        <taxon>Polyrhizophydium</taxon>
    </lineage>
</organism>
<keyword evidence="2" id="KW-0175">Coiled coil</keyword>
<dbReference type="Pfam" id="PF12796">
    <property type="entry name" value="Ank_2"/>
    <property type="match status" value="2"/>
</dbReference>
<feature type="region of interest" description="Disordered" evidence="3">
    <location>
        <begin position="579"/>
        <end position="619"/>
    </location>
</feature>